<comment type="caution">
    <text evidence="6">The sequence shown here is derived from an EMBL/GenBank/DDBJ whole genome shotgun (WGS) entry which is preliminary data.</text>
</comment>
<organism evidence="6">
    <name type="scientific">Salvia splendens</name>
    <name type="common">Scarlet sage</name>
    <dbReference type="NCBI Taxonomy" id="180675"/>
    <lineage>
        <taxon>Eukaryota</taxon>
        <taxon>Viridiplantae</taxon>
        <taxon>Streptophyta</taxon>
        <taxon>Embryophyta</taxon>
        <taxon>Tracheophyta</taxon>
        <taxon>Spermatophyta</taxon>
        <taxon>Magnoliopsida</taxon>
        <taxon>eudicotyledons</taxon>
        <taxon>Gunneridae</taxon>
        <taxon>Pentapetalae</taxon>
        <taxon>asterids</taxon>
        <taxon>lamiids</taxon>
        <taxon>Lamiales</taxon>
        <taxon>Lamiaceae</taxon>
        <taxon>Nepetoideae</taxon>
        <taxon>Mentheae</taxon>
        <taxon>Salviinae</taxon>
        <taxon>Salvia</taxon>
        <taxon>Salvia subgen. Calosphace</taxon>
        <taxon>core Calosphace</taxon>
    </lineage>
</organism>
<accession>A0A8X8WF73</accession>
<evidence type="ECO:0000256" key="2">
    <source>
        <dbReference type="ARBA" id="ARBA00008018"/>
    </source>
</evidence>
<keyword evidence="3" id="KW-0539">Nucleus</keyword>
<dbReference type="InterPro" id="IPR051958">
    <property type="entry name" value="Alba-like_NAB"/>
</dbReference>
<evidence type="ECO:0000256" key="3">
    <source>
        <dbReference type="ARBA" id="ARBA00023242"/>
    </source>
</evidence>
<name>A0A8X8WF73_SALSN</name>
<keyword evidence="7" id="KW-1185">Reference proteome</keyword>
<dbReference type="GO" id="GO:0003723">
    <property type="term" value="F:RNA binding"/>
    <property type="evidence" value="ECO:0007669"/>
    <property type="project" value="TreeGrafter"/>
</dbReference>
<proteinExistence type="inferred from homology"/>
<feature type="domain" description="DNA/RNA-binding protein Alba-like" evidence="5">
    <location>
        <begin position="134"/>
        <end position="172"/>
    </location>
</feature>
<feature type="transmembrane region" description="Helical" evidence="4">
    <location>
        <begin position="104"/>
        <end position="126"/>
    </location>
</feature>
<dbReference type="GO" id="GO:0005634">
    <property type="term" value="C:nucleus"/>
    <property type="evidence" value="ECO:0007669"/>
    <property type="project" value="UniProtKB-SubCell"/>
</dbReference>
<dbReference type="PANTHER" id="PTHR13516">
    <property type="entry name" value="RIBONUCLEASE P SUBUNIT P25"/>
    <property type="match status" value="1"/>
</dbReference>
<dbReference type="PANTHER" id="PTHR13516:SF17">
    <property type="entry name" value="PROTEIN ARGONAUTE 18-LIKE"/>
    <property type="match status" value="1"/>
</dbReference>
<dbReference type="InterPro" id="IPR002775">
    <property type="entry name" value="DNA/RNA-bd_Alba-like"/>
</dbReference>
<dbReference type="InterPro" id="IPR036882">
    <property type="entry name" value="Alba-like_dom_sf"/>
</dbReference>
<reference evidence="6" key="2">
    <citation type="submission" date="2020-08" db="EMBL/GenBank/DDBJ databases">
        <title>Plant Genome Project.</title>
        <authorList>
            <person name="Zhang R.-G."/>
        </authorList>
    </citation>
    <scope>NUCLEOTIDE SEQUENCE</scope>
    <source>
        <strain evidence="6">Huo1</strain>
        <tissue evidence="6">Leaf</tissue>
    </source>
</reference>
<comment type="similarity">
    <text evidence="2">Belongs to the histone-like Alba family.</text>
</comment>
<evidence type="ECO:0000256" key="1">
    <source>
        <dbReference type="ARBA" id="ARBA00004123"/>
    </source>
</evidence>
<dbReference type="EMBL" id="PNBA02000018">
    <property type="protein sequence ID" value="KAG6393545.1"/>
    <property type="molecule type" value="Genomic_DNA"/>
</dbReference>
<keyword evidence="4" id="KW-1133">Transmembrane helix</keyword>
<dbReference type="Gene3D" id="3.30.110.20">
    <property type="entry name" value="Alba-like domain"/>
    <property type="match status" value="1"/>
</dbReference>
<dbReference type="Proteomes" id="UP000298416">
    <property type="component" value="Unassembled WGS sequence"/>
</dbReference>
<dbReference type="AlphaFoldDB" id="A0A8X8WF73"/>
<keyword evidence="4" id="KW-0812">Transmembrane</keyword>
<evidence type="ECO:0000313" key="7">
    <source>
        <dbReference type="Proteomes" id="UP000298416"/>
    </source>
</evidence>
<dbReference type="SUPFAM" id="SSF82704">
    <property type="entry name" value="AlbA-like"/>
    <property type="match status" value="1"/>
</dbReference>
<reference evidence="6" key="1">
    <citation type="submission" date="2018-01" db="EMBL/GenBank/DDBJ databases">
        <authorList>
            <person name="Mao J.F."/>
        </authorList>
    </citation>
    <scope>NUCLEOTIDE SEQUENCE</scope>
    <source>
        <strain evidence="6">Huo1</strain>
        <tissue evidence="6">Leaf</tissue>
    </source>
</reference>
<evidence type="ECO:0000313" key="6">
    <source>
        <dbReference type="EMBL" id="KAG6393545.1"/>
    </source>
</evidence>
<keyword evidence="4" id="KW-0472">Membrane</keyword>
<comment type="subcellular location">
    <subcellularLocation>
        <location evidence="1">Nucleus</location>
    </subcellularLocation>
</comment>
<evidence type="ECO:0000259" key="5">
    <source>
        <dbReference type="Pfam" id="PF01918"/>
    </source>
</evidence>
<gene>
    <name evidence="6" type="ORF">SASPL_147788</name>
</gene>
<sequence>MERYQRVVKPKPEQPVNENEIRVTAQGLIRNYVTYATSLFQVLKVKSCRISEKFGIWSLICVWNVYVSSDPEFWLMILYMSCGASETGVVLYNRELMLGVDTRVVCLLFCKFAIFVVRLISSHWFLENGYDLYFYVQDKNEKEVVLKAMGQAISKAVAIGEIIKNRIPGLHQNISTSSTTITDAYEPIEEGLNPLEMKRQVSLISIALSTIELNKTSPGYQAPTMKQAEGANQQELENKQSILSSTAVDEGSLISLIEPSMCPKSMIVSTLNPNPSIIKILPAIYDGIAGDIIIGVLEGNEAEVGAEAETGDTVPFLISIIIISISSRLNVSKDYAGDCLAATISYVKFNASNLQEAYLIMASNDIDMDEWEELNQLIVNKINSNNQDAEVSEPPSPSPEVMYRFVLGKWWTRYDLLRMLIRRSTTTTPGLPVWYRRDLEQCTWSPEKVSSKVGAVRHDGIVKIWSDADCPMSGFSAIHLVT</sequence>
<dbReference type="Pfam" id="PF01918">
    <property type="entry name" value="Alba"/>
    <property type="match status" value="1"/>
</dbReference>
<evidence type="ECO:0000256" key="4">
    <source>
        <dbReference type="SAM" id="Phobius"/>
    </source>
</evidence>
<protein>
    <recommendedName>
        <fullName evidence="5">DNA/RNA-binding protein Alba-like domain-containing protein</fullName>
    </recommendedName>
</protein>